<dbReference type="InterPro" id="IPR026881">
    <property type="entry name" value="WYL_dom"/>
</dbReference>
<dbReference type="Proteomes" id="UP000494102">
    <property type="component" value="Unassembled WGS sequence"/>
</dbReference>
<name>A0A6J5KFX6_9BURK</name>
<proteinExistence type="predicted"/>
<dbReference type="InterPro" id="IPR059020">
    <property type="entry name" value="CapW_CTD"/>
</dbReference>
<protein>
    <submittedName>
        <fullName evidence="3">Uncharacterized protein</fullName>
    </submittedName>
</protein>
<evidence type="ECO:0000259" key="2">
    <source>
        <dbReference type="Pfam" id="PF26107"/>
    </source>
</evidence>
<evidence type="ECO:0000259" key="1">
    <source>
        <dbReference type="Pfam" id="PF13280"/>
    </source>
</evidence>
<evidence type="ECO:0000313" key="4">
    <source>
        <dbReference type="Proteomes" id="UP000494102"/>
    </source>
</evidence>
<dbReference type="PROSITE" id="PS52050">
    <property type="entry name" value="WYL"/>
    <property type="match status" value="1"/>
</dbReference>
<evidence type="ECO:0000313" key="3">
    <source>
        <dbReference type="EMBL" id="CAB4052790.1"/>
    </source>
</evidence>
<gene>
    <name evidence="3" type="ORF">LMG9964_06480</name>
</gene>
<dbReference type="PANTHER" id="PTHR34580">
    <property type="match status" value="1"/>
</dbReference>
<accession>A0A6J5KFX6</accession>
<organism evidence="3 4">
    <name type="scientific">Paraburkholderia phenoliruptrix</name>
    <dbReference type="NCBI Taxonomy" id="252970"/>
    <lineage>
        <taxon>Bacteria</taxon>
        <taxon>Pseudomonadati</taxon>
        <taxon>Pseudomonadota</taxon>
        <taxon>Betaproteobacteria</taxon>
        <taxon>Burkholderiales</taxon>
        <taxon>Burkholderiaceae</taxon>
        <taxon>Paraburkholderia</taxon>
    </lineage>
</organism>
<dbReference type="Pfam" id="PF13280">
    <property type="entry name" value="WYL"/>
    <property type="match status" value="1"/>
</dbReference>
<dbReference type="EMBL" id="CADILN010000018">
    <property type="protein sequence ID" value="CAB4052790.1"/>
    <property type="molecule type" value="Genomic_DNA"/>
</dbReference>
<sequence>MVYDRSTRVYVATPDFDPAFPVSHPSRYLNELLAASTGIIPRDATFVGWWPSVAVSPMPSRILDVNVLTALLRAIREHAGLRIRYQSMSRPQTISRVITPHALAFDGFRWHVRAFCHIRELFLDFVIARILDIEAFEPPGPGPADDSEWNTFVTLQIVANPELAEPKQRVVQLDYGMEDGQLNLRCRQSLLFYTLRQLGLDANNAQKPEAQQIVIKNRAEVDTFCTKRASE</sequence>
<feature type="domain" description="WYL" evidence="1">
    <location>
        <begin position="67"/>
        <end position="134"/>
    </location>
</feature>
<feature type="domain" description="DNA-binding transcriptional repressor CapW C-terminal dimerisation" evidence="2">
    <location>
        <begin position="152"/>
        <end position="221"/>
    </location>
</feature>
<dbReference type="AlphaFoldDB" id="A0A6J5KFX6"/>
<dbReference type="Pfam" id="PF26107">
    <property type="entry name" value="BrxR_CTD"/>
    <property type="match status" value="1"/>
</dbReference>
<dbReference type="PANTHER" id="PTHR34580:SF3">
    <property type="entry name" value="PROTEIN PAFB"/>
    <property type="match status" value="1"/>
</dbReference>
<dbReference type="InterPro" id="IPR051534">
    <property type="entry name" value="CBASS_pafABC_assoc_protein"/>
</dbReference>
<reference evidence="3 4" key="1">
    <citation type="submission" date="2020-04" db="EMBL/GenBank/DDBJ databases">
        <authorList>
            <person name="De Canck E."/>
        </authorList>
    </citation>
    <scope>NUCLEOTIDE SEQUENCE [LARGE SCALE GENOMIC DNA]</scope>
    <source>
        <strain evidence="3 4">LMG 9964</strain>
    </source>
</reference>